<accession>A0A382KU55</accession>
<gene>
    <name evidence="2" type="ORF">METZ01_LOCUS279917</name>
</gene>
<reference evidence="2" key="1">
    <citation type="submission" date="2018-05" db="EMBL/GenBank/DDBJ databases">
        <authorList>
            <person name="Lanie J.A."/>
            <person name="Ng W.-L."/>
            <person name="Kazmierczak K.M."/>
            <person name="Andrzejewski T.M."/>
            <person name="Davidsen T.M."/>
            <person name="Wayne K.J."/>
            <person name="Tettelin H."/>
            <person name="Glass J.I."/>
            <person name="Rusch D."/>
            <person name="Podicherti R."/>
            <person name="Tsui H.-C.T."/>
            <person name="Winkler M.E."/>
        </authorList>
    </citation>
    <scope>NUCLEOTIDE SEQUENCE</scope>
</reference>
<dbReference type="InterPro" id="IPR007160">
    <property type="entry name" value="DUF362"/>
</dbReference>
<evidence type="ECO:0000313" key="2">
    <source>
        <dbReference type="EMBL" id="SVC27063.1"/>
    </source>
</evidence>
<dbReference type="AlphaFoldDB" id="A0A382KU55"/>
<feature type="domain" description="DUF362" evidence="1">
    <location>
        <begin position="39"/>
        <end position="244"/>
    </location>
</feature>
<organism evidence="2">
    <name type="scientific">marine metagenome</name>
    <dbReference type="NCBI Taxonomy" id="408172"/>
    <lineage>
        <taxon>unclassified sequences</taxon>
        <taxon>metagenomes</taxon>
        <taxon>ecological metagenomes</taxon>
    </lineage>
</organism>
<dbReference type="Pfam" id="PF04015">
    <property type="entry name" value="DUF362"/>
    <property type="match status" value="1"/>
</dbReference>
<evidence type="ECO:0000259" key="1">
    <source>
        <dbReference type="Pfam" id="PF04015"/>
    </source>
</evidence>
<sequence>MKTKVSVTKTNAETFISDADRCLSSAGIDQHFDSQRQTLLKVNISWQYYYPACSTTPWQLEGAINSLRGHGFNDLLSVHNGTVVVDPVEGARNNKHVNVEDKHKVPNIFLDFPSTKWVIHKTKKKLLVLDKIFPEGIYIPEVLIGKNILHLPTAKTHVFTTITGAMKNAFGGLLNYRRHWTHSVIHETLVDLLTIQKEIHTGIFAMIDSSLAGDGPGPRAMQWHEKNLIISGADQVAVDAVMAKIMGFDPMSI</sequence>
<dbReference type="EMBL" id="UINC01082362">
    <property type="protein sequence ID" value="SVC27063.1"/>
    <property type="molecule type" value="Genomic_DNA"/>
</dbReference>
<protein>
    <recommendedName>
        <fullName evidence="1">DUF362 domain-containing protein</fullName>
    </recommendedName>
</protein>
<feature type="non-terminal residue" evidence="2">
    <location>
        <position position="253"/>
    </location>
</feature>
<name>A0A382KU55_9ZZZZ</name>
<proteinExistence type="predicted"/>